<dbReference type="InterPro" id="IPR050250">
    <property type="entry name" value="Macrolide_Exporter_MacB"/>
</dbReference>
<evidence type="ECO:0000259" key="9">
    <source>
        <dbReference type="Pfam" id="PF12704"/>
    </source>
</evidence>
<dbReference type="EMBL" id="RCCI01000006">
    <property type="protein sequence ID" value="RLJ63661.1"/>
    <property type="molecule type" value="Genomic_DNA"/>
</dbReference>
<reference evidence="10 11" key="1">
    <citation type="submission" date="2018-10" db="EMBL/GenBank/DDBJ databases">
        <title>Genomic Encyclopedia of Type Strains, Phase IV (KMG-IV): sequencing the most valuable type-strain genomes for metagenomic binning, comparative biology and taxonomic classification.</title>
        <authorList>
            <person name="Goeker M."/>
        </authorList>
    </citation>
    <scope>NUCLEOTIDE SEQUENCE [LARGE SCALE GENOMIC DNA]</scope>
    <source>
        <strain evidence="10 11">DSM 26916</strain>
    </source>
</reference>
<sequence>MNFRATLRIALAALRVNKMRSALTMLGIIIGVAAVIVMIAVGNGAQARVEDQIRSLGSNIIMVFSGAPLSGGARGSAGSQQTITEDDAYAIGRELEEIAAAAPSLRGSGQVVAGNANWSTSFFGITPDYLDAREWPIGEGRGFEQAEMNSAAKVALIGQTVAKNLFGDATPLDQVIRVRKVPLTVIGILDKKGQNMMGQDQDDVILMPISTARKRVLGASAMAKSRSVGSITVKIRQGTDMKAAEEKMRDLLRQRHRLQPGQDDDFFVRNLSEILQAQEASSKVLAMLLAAVASVSLLVGGIGIMNIMLVSVTERTREIGLRMAVGARGRDILSQFLVEAVTLSLIGGIVGIILGVGGSFLVGELAGWRTELSVAAIGLAVGFAAAVGIFFGYYPARKASSLLPIEALRYE</sequence>
<dbReference type="InterPro" id="IPR003838">
    <property type="entry name" value="ABC3_permease_C"/>
</dbReference>
<dbReference type="GO" id="GO:0005886">
    <property type="term" value="C:plasma membrane"/>
    <property type="evidence" value="ECO:0007669"/>
    <property type="project" value="UniProtKB-SubCell"/>
</dbReference>
<dbReference type="PANTHER" id="PTHR30572:SF4">
    <property type="entry name" value="ABC TRANSPORTER PERMEASE YTRF"/>
    <property type="match status" value="1"/>
</dbReference>
<dbReference type="AlphaFoldDB" id="A0A497XCL7"/>
<evidence type="ECO:0000259" key="8">
    <source>
        <dbReference type="Pfam" id="PF02687"/>
    </source>
</evidence>
<dbReference type="RefSeq" id="WP_121242492.1">
    <property type="nucleotide sequence ID" value="NZ_BHVV01000003.1"/>
</dbReference>
<evidence type="ECO:0000256" key="3">
    <source>
        <dbReference type="ARBA" id="ARBA00022692"/>
    </source>
</evidence>
<feature type="transmembrane region" description="Helical" evidence="7">
    <location>
        <begin position="374"/>
        <end position="394"/>
    </location>
</feature>
<dbReference type="Pfam" id="PF02687">
    <property type="entry name" value="FtsX"/>
    <property type="match status" value="1"/>
</dbReference>
<evidence type="ECO:0000256" key="1">
    <source>
        <dbReference type="ARBA" id="ARBA00004651"/>
    </source>
</evidence>
<dbReference type="PANTHER" id="PTHR30572">
    <property type="entry name" value="MEMBRANE COMPONENT OF TRANSPORTER-RELATED"/>
    <property type="match status" value="1"/>
</dbReference>
<keyword evidence="2" id="KW-1003">Cell membrane</keyword>
<feature type="domain" description="ABC3 transporter permease C-terminal" evidence="8">
    <location>
        <begin position="292"/>
        <end position="402"/>
    </location>
</feature>
<accession>A0A497XCL7</accession>
<comment type="similarity">
    <text evidence="6">Belongs to the ABC-4 integral membrane protein family.</text>
</comment>
<protein>
    <submittedName>
        <fullName evidence="10">Putative ABC transport system permease protein</fullName>
    </submittedName>
</protein>
<evidence type="ECO:0000256" key="4">
    <source>
        <dbReference type="ARBA" id="ARBA00022989"/>
    </source>
</evidence>
<keyword evidence="11" id="KW-1185">Reference proteome</keyword>
<gene>
    <name evidence="10" type="ORF">DFR35_2291</name>
</gene>
<proteinExistence type="inferred from homology"/>
<feature type="domain" description="MacB-like periplasmic core" evidence="9">
    <location>
        <begin position="21"/>
        <end position="250"/>
    </location>
</feature>
<keyword evidence="5 7" id="KW-0472">Membrane</keyword>
<dbReference type="InterPro" id="IPR025857">
    <property type="entry name" value="MacB_PCD"/>
</dbReference>
<evidence type="ECO:0000256" key="6">
    <source>
        <dbReference type="ARBA" id="ARBA00038076"/>
    </source>
</evidence>
<comment type="caution">
    <text evidence="10">The sequence shown here is derived from an EMBL/GenBank/DDBJ whole genome shotgun (WGS) entry which is preliminary data.</text>
</comment>
<evidence type="ECO:0000313" key="11">
    <source>
        <dbReference type="Proteomes" id="UP000268908"/>
    </source>
</evidence>
<organism evidence="10 11">
    <name type="scientific">Sulfurisoma sediminicola</name>
    <dbReference type="NCBI Taxonomy" id="1381557"/>
    <lineage>
        <taxon>Bacteria</taxon>
        <taxon>Pseudomonadati</taxon>
        <taxon>Pseudomonadota</taxon>
        <taxon>Betaproteobacteria</taxon>
        <taxon>Nitrosomonadales</taxon>
        <taxon>Sterolibacteriaceae</taxon>
        <taxon>Sulfurisoma</taxon>
    </lineage>
</organism>
<dbReference type="Pfam" id="PF12704">
    <property type="entry name" value="MacB_PCD"/>
    <property type="match status" value="1"/>
</dbReference>
<dbReference type="OrthoDB" id="4814201at2"/>
<dbReference type="Proteomes" id="UP000268908">
    <property type="component" value="Unassembled WGS sequence"/>
</dbReference>
<evidence type="ECO:0000256" key="2">
    <source>
        <dbReference type="ARBA" id="ARBA00022475"/>
    </source>
</evidence>
<name>A0A497XCL7_9PROT</name>
<dbReference type="GO" id="GO:0022857">
    <property type="term" value="F:transmembrane transporter activity"/>
    <property type="evidence" value="ECO:0007669"/>
    <property type="project" value="TreeGrafter"/>
</dbReference>
<feature type="transmembrane region" description="Helical" evidence="7">
    <location>
        <begin position="333"/>
        <end position="362"/>
    </location>
</feature>
<feature type="transmembrane region" description="Helical" evidence="7">
    <location>
        <begin position="21"/>
        <end position="42"/>
    </location>
</feature>
<comment type="subcellular location">
    <subcellularLocation>
        <location evidence="1">Cell membrane</location>
        <topology evidence="1">Multi-pass membrane protein</topology>
    </subcellularLocation>
</comment>
<evidence type="ECO:0000256" key="7">
    <source>
        <dbReference type="SAM" id="Phobius"/>
    </source>
</evidence>
<evidence type="ECO:0000256" key="5">
    <source>
        <dbReference type="ARBA" id="ARBA00023136"/>
    </source>
</evidence>
<feature type="transmembrane region" description="Helical" evidence="7">
    <location>
        <begin position="284"/>
        <end position="312"/>
    </location>
</feature>
<evidence type="ECO:0000313" key="10">
    <source>
        <dbReference type="EMBL" id="RLJ63661.1"/>
    </source>
</evidence>
<keyword evidence="4 7" id="KW-1133">Transmembrane helix</keyword>
<keyword evidence="3 7" id="KW-0812">Transmembrane</keyword>